<organism evidence="2 3">
    <name type="scientific">[Mycobacterium] kokjensenii</name>
    <dbReference type="NCBI Taxonomy" id="3064287"/>
    <lineage>
        <taxon>Bacteria</taxon>
        <taxon>Bacillati</taxon>
        <taxon>Actinomycetota</taxon>
        <taxon>Actinomycetes</taxon>
        <taxon>Mycobacteriales</taxon>
        <taxon>Mycobacteriaceae</taxon>
        <taxon>Mycolicibacter</taxon>
    </lineage>
</organism>
<dbReference type="InterPro" id="IPR017517">
    <property type="entry name" value="Maleyloyr_isom"/>
</dbReference>
<accession>A0ABM9LVI9</accession>
<dbReference type="Gene3D" id="1.20.120.450">
    <property type="entry name" value="dinb family like domain"/>
    <property type="match status" value="1"/>
</dbReference>
<name>A0ABM9LVI9_9MYCO</name>
<dbReference type="NCBIfam" id="TIGR03083">
    <property type="entry name" value="maleylpyruvate isomerase family mycothiol-dependent enzyme"/>
    <property type="match status" value="1"/>
</dbReference>
<dbReference type="SUPFAM" id="SSF109854">
    <property type="entry name" value="DinB/YfiT-like putative metalloenzymes"/>
    <property type="match status" value="1"/>
</dbReference>
<feature type="domain" description="Mycothiol-dependent maleylpyruvate isomerase metal-binding" evidence="1">
    <location>
        <begin position="21"/>
        <end position="131"/>
    </location>
</feature>
<evidence type="ECO:0000313" key="2">
    <source>
        <dbReference type="EMBL" id="CAJ1505405.1"/>
    </source>
</evidence>
<dbReference type="InterPro" id="IPR034660">
    <property type="entry name" value="DinB/YfiT-like"/>
</dbReference>
<evidence type="ECO:0000313" key="3">
    <source>
        <dbReference type="Proteomes" id="UP001190336"/>
    </source>
</evidence>
<dbReference type="EMBL" id="OY726394">
    <property type="protein sequence ID" value="CAJ1505405.1"/>
    <property type="molecule type" value="Genomic_DNA"/>
</dbReference>
<gene>
    <name evidence="2" type="ORF">MU0083_003686</name>
</gene>
<dbReference type="RefSeq" id="WP_308474345.1">
    <property type="nucleotide sequence ID" value="NZ_OY726394.1"/>
</dbReference>
<dbReference type="InterPro" id="IPR024344">
    <property type="entry name" value="MDMPI_metal-binding"/>
</dbReference>
<proteinExistence type="predicted"/>
<dbReference type="NCBIfam" id="TIGR03086">
    <property type="entry name" value="TIGR03086 family metal-binding protein"/>
    <property type="match status" value="1"/>
</dbReference>
<protein>
    <submittedName>
        <fullName evidence="2">TIGR03086 family metal-binding protein</fullName>
    </submittedName>
</protein>
<dbReference type="Pfam" id="PF11716">
    <property type="entry name" value="MDMPI_N"/>
    <property type="match status" value="1"/>
</dbReference>
<sequence>MTSELRPGSGDPPADELAAADAAWAVLQRVLSGITSDDWSKPTPCSEFDVARLTDHLLHSIAVLGGPAGAELPEPSPTDSPEHRVGPAARAALDAWRRHGLDGVVSVGPAEMPARTLVGILALEFLVHAWDYATATGRTLDGVESLATYVLGLARTIITPEGRVRAGFDEPVDVGAPASALQQLIAFTGRS</sequence>
<dbReference type="Proteomes" id="UP001190336">
    <property type="component" value="Chromosome"/>
</dbReference>
<evidence type="ECO:0000259" key="1">
    <source>
        <dbReference type="Pfam" id="PF11716"/>
    </source>
</evidence>
<dbReference type="InterPro" id="IPR017520">
    <property type="entry name" value="CHP03086"/>
</dbReference>
<keyword evidence="3" id="KW-1185">Reference proteome</keyword>
<reference evidence="2 3" key="1">
    <citation type="submission" date="2023-08" db="EMBL/GenBank/DDBJ databases">
        <authorList>
            <person name="Folkvardsen B D."/>
            <person name="Norman A."/>
        </authorList>
    </citation>
    <scope>NUCLEOTIDE SEQUENCE [LARGE SCALE GENOMIC DNA]</scope>
    <source>
        <strain evidence="2 3">Mu0083</strain>
    </source>
</reference>